<sequence length="845" mass="89506">MWHAGDSDHVRRSALVTALVAALLVPGVAASGEELEPVGSREAAEQREESDPTLVLLPEPGPRSDVPQDRYAMAGGCYTLESPDGFVATSGATLSTTAAAADATPFHFQATELGRYLLFDPAEHFVARGANGPTVAETPSPDAEFTIDLGPDGFVVEGLGTFDLRLTDGCAPWDEIEVNVEGPVFAGTSPLQEVRGYLDDHIHHMTSGFLGGNIHCGKPWHPYGVKFALVDCQDHLTTQGQLAIPEIVLSGKPEHDPVGWPTFEDWPAYDSLTHEGTYYKWVERAWRGGQRLWVNLLVENHILCSVYPGPNKTCNDMDSIRTQAAETRAFENYVDAQWGGPGKGWYRVVTTPAEARAVINQGKLAVVLGTESSNLFGCSTILDSPQCDQQAVIDGLDELQELGIRQMVPTHKFDNAFSGTKGDEGFNGIVTNVGNVLASGSFLNMEPCAEGAAADNAQLNPSALPVPELANLLGDLFEVIAVGNPLPVALPLYGPGPQCNQRGLTDMGRFMIEQMVARNIIYDVDHMSALGRSEALTEFEAVGYSGVISSHSWSDPSAIPRIFALGGLVSSYAGDSTGFVEEWTGHVEDMDGRFYFGIGYGADTNGLGVQGAPRGADVANPVTYPFQGTFGVEIDHQHSGERVYDVNVDGVAHYGLYPDWIEDLKKIGGQAIDDDLVRGPEAYLQMWERANGITNDACRQPELRRQASEFATIAAGTSSDDVLTGFGQPHLRRDSTYQYCALDGASEATVTVTFAGTAVATVSTGDPATSTGGGTPTDGGTGVVGTDGRTLGGSGTVTNGTGRIPDTGGPGLGTLLGGLLALLLGTAIVASPRRLRADGRDGDAG</sequence>
<dbReference type="Gene3D" id="3.20.20.140">
    <property type="entry name" value="Metal-dependent hydrolases"/>
    <property type="match status" value="1"/>
</dbReference>
<name>A0ABN2JEW7_9ACTN</name>
<dbReference type="Proteomes" id="UP001501057">
    <property type="component" value="Unassembled WGS sequence"/>
</dbReference>
<feature type="region of interest" description="Disordered" evidence="1">
    <location>
        <begin position="764"/>
        <end position="805"/>
    </location>
</feature>
<keyword evidence="2" id="KW-0812">Transmembrane</keyword>
<feature type="compositionally biased region" description="Gly residues" evidence="1">
    <location>
        <begin position="771"/>
        <end position="795"/>
    </location>
</feature>
<accession>A0ABN2JEW7</accession>
<comment type="caution">
    <text evidence="3">The sequence shown here is derived from an EMBL/GenBank/DDBJ whole genome shotgun (WGS) entry which is preliminary data.</text>
</comment>
<evidence type="ECO:0000313" key="3">
    <source>
        <dbReference type="EMBL" id="GAA1724622.1"/>
    </source>
</evidence>
<dbReference type="RefSeq" id="WP_344196754.1">
    <property type="nucleotide sequence ID" value="NZ_BAAAME010000002.1"/>
</dbReference>
<evidence type="ECO:0008006" key="5">
    <source>
        <dbReference type="Google" id="ProtNLM"/>
    </source>
</evidence>
<protein>
    <recommendedName>
        <fullName evidence="5">Peptidase</fullName>
    </recommendedName>
</protein>
<dbReference type="EMBL" id="BAAAME010000002">
    <property type="protein sequence ID" value="GAA1724622.1"/>
    <property type="molecule type" value="Genomic_DNA"/>
</dbReference>
<dbReference type="InterPro" id="IPR032466">
    <property type="entry name" value="Metal_Hydrolase"/>
</dbReference>
<keyword evidence="2" id="KW-1133">Transmembrane helix</keyword>
<gene>
    <name evidence="3" type="ORF">GCM10009710_01780</name>
</gene>
<evidence type="ECO:0000313" key="4">
    <source>
        <dbReference type="Proteomes" id="UP001501057"/>
    </source>
</evidence>
<dbReference type="SUPFAM" id="SSF51556">
    <property type="entry name" value="Metallo-dependent hydrolases"/>
    <property type="match status" value="1"/>
</dbReference>
<proteinExistence type="predicted"/>
<keyword evidence="4" id="KW-1185">Reference proteome</keyword>
<reference evidence="3 4" key="1">
    <citation type="journal article" date="2019" name="Int. J. Syst. Evol. Microbiol.">
        <title>The Global Catalogue of Microorganisms (GCM) 10K type strain sequencing project: providing services to taxonomists for standard genome sequencing and annotation.</title>
        <authorList>
            <consortium name="The Broad Institute Genomics Platform"/>
            <consortium name="The Broad Institute Genome Sequencing Center for Infectious Disease"/>
            <person name="Wu L."/>
            <person name="Ma J."/>
        </authorList>
    </citation>
    <scope>NUCLEOTIDE SEQUENCE [LARGE SCALE GENOMIC DNA]</scope>
    <source>
        <strain evidence="3 4">JCM 13518</strain>
    </source>
</reference>
<organism evidence="3 4">
    <name type="scientific">Aeromicrobium alkaliterrae</name>
    <dbReference type="NCBI Taxonomy" id="302168"/>
    <lineage>
        <taxon>Bacteria</taxon>
        <taxon>Bacillati</taxon>
        <taxon>Actinomycetota</taxon>
        <taxon>Actinomycetes</taxon>
        <taxon>Propionibacteriales</taxon>
        <taxon>Nocardioidaceae</taxon>
        <taxon>Aeromicrobium</taxon>
    </lineage>
</organism>
<evidence type="ECO:0000256" key="1">
    <source>
        <dbReference type="SAM" id="MobiDB-lite"/>
    </source>
</evidence>
<evidence type="ECO:0000256" key="2">
    <source>
        <dbReference type="SAM" id="Phobius"/>
    </source>
</evidence>
<feature type="transmembrane region" description="Helical" evidence="2">
    <location>
        <begin position="811"/>
        <end position="830"/>
    </location>
</feature>
<feature type="region of interest" description="Disordered" evidence="1">
    <location>
        <begin position="33"/>
        <end position="68"/>
    </location>
</feature>
<keyword evidence="2" id="KW-0472">Membrane</keyword>